<evidence type="ECO:0000313" key="4">
    <source>
        <dbReference type="EMBL" id="OCB88176.1"/>
    </source>
</evidence>
<organism evidence="4 5">
    <name type="scientific">Sanghuangporus baumii</name>
    <name type="common">Phellinus baumii</name>
    <dbReference type="NCBI Taxonomy" id="108892"/>
    <lineage>
        <taxon>Eukaryota</taxon>
        <taxon>Fungi</taxon>
        <taxon>Dikarya</taxon>
        <taxon>Basidiomycota</taxon>
        <taxon>Agaricomycotina</taxon>
        <taxon>Agaricomycetes</taxon>
        <taxon>Hymenochaetales</taxon>
        <taxon>Hymenochaetaceae</taxon>
        <taxon>Sanghuangporus</taxon>
    </lineage>
</organism>
<feature type="compositionally biased region" description="Polar residues" evidence="2">
    <location>
        <begin position="655"/>
        <end position="664"/>
    </location>
</feature>
<feature type="compositionally biased region" description="Polar residues" evidence="2">
    <location>
        <begin position="428"/>
        <end position="437"/>
    </location>
</feature>
<evidence type="ECO:0000256" key="1">
    <source>
        <dbReference type="SAM" id="Coils"/>
    </source>
</evidence>
<proteinExistence type="predicted"/>
<feature type="domain" description="Fungal-type protein kinase" evidence="3">
    <location>
        <begin position="143"/>
        <end position="207"/>
    </location>
</feature>
<keyword evidence="5" id="KW-1185">Reference proteome</keyword>
<feature type="region of interest" description="Disordered" evidence="2">
    <location>
        <begin position="540"/>
        <end position="584"/>
    </location>
</feature>
<evidence type="ECO:0000259" key="3">
    <source>
        <dbReference type="Pfam" id="PF17667"/>
    </source>
</evidence>
<dbReference type="PANTHER" id="PTHR38248:SF2">
    <property type="entry name" value="FUNK1 11"/>
    <property type="match status" value="1"/>
</dbReference>
<feature type="coiled-coil region" evidence="1">
    <location>
        <begin position="322"/>
        <end position="373"/>
    </location>
</feature>
<dbReference type="Proteomes" id="UP000757232">
    <property type="component" value="Unassembled WGS sequence"/>
</dbReference>
<comment type="caution">
    <text evidence="4">The sequence shown here is derived from an EMBL/GenBank/DDBJ whole genome shotgun (WGS) entry which is preliminary data.</text>
</comment>
<evidence type="ECO:0000256" key="2">
    <source>
        <dbReference type="SAM" id="MobiDB-lite"/>
    </source>
</evidence>
<name>A0A9Q5HYC3_SANBA</name>
<feature type="region of interest" description="Disordered" evidence="2">
    <location>
        <begin position="411"/>
        <end position="445"/>
    </location>
</feature>
<evidence type="ECO:0000313" key="5">
    <source>
        <dbReference type="Proteomes" id="UP000757232"/>
    </source>
</evidence>
<dbReference type="Pfam" id="PF17667">
    <property type="entry name" value="Pkinase_fungal"/>
    <property type="match status" value="1"/>
</dbReference>
<dbReference type="InterPro" id="IPR040976">
    <property type="entry name" value="Pkinase_fungal"/>
</dbReference>
<gene>
    <name evidence="4" type="ORF">A7U60_g4694</name>
</gene>
<dbReference type="OrthoDB" id="432685at2759"/>
<feature type="compositionally biased region" description="Polar residues" evidence="2">
    <location>
        <begin position="390"/>
        <end position="400"/>
    </location>
</feature>
<reference evidence="4" key="1">
    <citation type="submission" date="2016-06" db="EMBL/GenBank/DDBJ databases">
        <title>Draft Genome sequence of the fungus Inonotus baumii.</title>
        <authorList>
            <person name="Zhu H."/>
            <person name="Lin W."/>
        </authorList>
    </citation>
    <scope>NUCLEOTIDE SEQUENCE</scope>
    <source>
        <strain evidence="4">821</strain>
    </source>
</reference>
<accession>A0A9Q5HYC3</accession>
<protein>
    <recommendedName>
        <fullName evidence="3">Fungal-type protein kinase domain-containing protein</fullName>
    </recommendedName>
</protein>
<dbReference type="EMBL" id="LNZH02000183">
    <property type="protein sequence ID" value="OCB88176.1"/>
    <property type="molecule type" value="Genomic_DNA"/>
</dbReference>
<sequence>MFRLLELISIRAYSVYPVSYTLYSLRCGTLLDTQPKHKQKYGDRRLAQSLLMVKLPPKEIVDLNEEQFPRFRAKEHPIILDETGNRICRVMVMERLHPIFELTNLDFKQAIRDIVLGSPNSRLACLALTVSSKQHTISRSSTNDDGAVHGVLIDFDLASVELPSSEGHHGRRTGTRCFMAIDLLENETSPHLERFDWEPFFYVICWIGTHYSNGTGVQTDALDELDTDVDKLLVPSKQLMLVGFGSPLDILFMDFYKPLYWTWVYDLQSMFHDAHQAKNESRRAKAINPERSESESLRNALRTKDQQYRDAMDKISLHSLEIDKWQQQQEQMEHTLQTLETQLAMAREAQAQLEEQKQENLLLKETIDRLRFDMDELRTKADGSVPETKGTVSQQGSLSKSLGVELARLNHGKWPGGEESDEEESTTAVSDNESDSGATEGEDVVQTIITRRKKKVASRAMKRVETIQYEDVKHYSDAYTQHEVSEFTASNCVQTDPEPKRPMATLSTQTEMTATTTSLIQTDPEPVPKPVLRLETEIQTDALDSEHSGTFVDDSEASTSKRPNRDLPPSYAESSQSAEDQEQRDMRIASEAILRWHKGLDVPLSPLPKGISDDALEEWAALKQEIGFDCLAIDKVLEMSLKTGCSRDGTRSERSSTAAPTELSSASSRRSRFYNIYNTFVYGKPDAERDQERDRSLAAGLTQAAVVLGGCIVAAGLLSGPYLHPQYNIPGGPTYYDRAAFSEFNNLAPVGEGFVPDGAATVWDFLGRIGGEAARMARGWPS</sequence>
<dbReference type="AlphaFoldDB" id="A0A9Q5HYC3"/>
<keyword evidence="1" id="KW-0175">Coiled coil</keyword>
<dbReference type="PANTHER" id="PTHR38248">
    <property type="entry name" value="FUNK1 6"/>
    <property type="match status" value="1"/>
</dbReference>
<feature type="region of interest" description="Disordered" evidence="2">
    <location>
        <begin position="381"/>
        <end position="400"/>
    </location>
</feature>
<feature type="region of interest" description="Disordered" evidence="2">
    <location>
        <begin position="644"/>
        <end position="664"/>
    </location>
</feature>